<evidence type="ECO:0000256" key="8">
    <source>
        <dbReference type="ARBA" id="ARBA00033209"/>
    </source>
</evidence>
<evidence type="ECO:0000256" key="5">
    <source>
        <dbReference type="ARBA" id="ARBA00022723"/>
    </source>
</evidence>
<dbReference type="InterPro" id="IPR006385">
    <property type="entry name" value="HAD_hydro_SerB1"/>
</dbReference>
<evidence type="ECO:0000256" key="10">
    <source>
        <dbReference type="ARBA" id="ARBA00053547"/>
    </source>
</evidence>
<dbReference type="Gene3D" id="1.20.1440.100">
    <property type="entry name" value="SG protein - dephosphorylation function"/>
    <property type="match status" value="1"/>
</dbReference>
<comment type="catalytic activity">
    <reaction evidence="9">
        <text>L-histidinol phosphate + H2O = L-histidinol + phosphate</text>
        <dbReference type="Rhea" id="RHEA:14465"/>
        <dbReference type="ChEBI" id="CHEBI:15377"/>
        <dbReference type="ChEBI" id="CHEBI:43474"/>
        <dbReference type="ChEBI" id="CHEBI:57699"/>
        <dbReference type="ChEBI" id="CHEBI:57980"/>
        <dbReference type="EC" id="3.1.3.15"/>
    </reaction>
    <physiologicalReaction direction="left-to-right" evidence="9">
        <dbReference type="Rhea" id="RHEA:14466"/>
    </physiologicalReaction>
</comment>
<keyword evidence="5" id="KW-0479">Metal-binding</keyword>
<dbReference type="Gene3D" id="3.40.50.1000">
    <property type="entry name" value="HAD superfamily/HAD-like"/>
    <property type="match status" value="1"/>
</dbReference>
<dbReference type="EC" id="3.1.3.15" evidence="3"/>
<keyword evidence="7" id="KW-0460">Magnesium</keyword>
<dbReference type="GO" id="GO:0004401">
    <property type="term" value="F:histidinol-phosphatase activity"/>
    <property type="evidence" value="ECO:0007669"/>
    <property type="project" value="UniProtKB-EC"/>
</dbReference>
<accession>A0A9E8HH11</accession>
<dbReference type="GO" id="GO:0046872">
    <property type="term" value="F:metal ion binding"/>
    <property type="evidence" value="ECO:0007669"/>
    <property type="project" value="UniProtKB-KW"/>
</dbReference>
<dbReference type="EMBL" id="CP101527">
    <property type="protein sequence ID" value="UZW74042.1"/>
    <property type="molecule type" value="Genomic_DNA"/>
</dbReference>
<comment type="similarity">
    <text evidence="2">Belongs to the HAD-like hydrolase superfamily. SerB family.</text>
</comment>
<evidence type="ECO:0000256" key="1">
    <source>
        <dbReference type="ARBA" id="ARBA00004970"/>
    </source>
</evidence>
<proteinExistence type="inferred from homology"/>
<dbReference type="InterPro" id="IPR050582">
    <property type="entry name" value="HAD-like_SerB"/>
</dbReference>
<keyword evidence="12" id="KW-1185">Reference proteome</keyword>
<keyword evidence="6 11" id="KW-0378">Hydrolase</keyword>
<dbReference type="CDD" id="cd02612">
    <property type="entry name" value="HAD_PGPPase"/>
    <property type="match status" value="1"/>
</dbReference>
<name>A0A9E8HH11_9ALTE</name>
<evidence type="ECO:0000256" key="4">
    <source>
        <dbReference type="ARBA" id="ARBA00021697"/>
    </source>
</evidence>
<gene>
    <name evidence="11" type="ORF">NNL22_13525</name>
</gene>
<dbReference type="Proteomes" id="UP001164472">
    <property type="component" value="Chromosome"/>
</dbReference>
<dbReference type="KEGG" id="asem:NNL22_13525"/>
<dbReference type="InterPro" id="IPR023214">
    <property type="entry name" value="HAD_sf"/>
</dbReference>
<sequence>MTLAIFDLDNTLIAGDSDHAWGQFLADKGIVDAEVYRKANDQFYQDYLDGKLDMTRYLEFSLAPLAKHPMSDLLKWREQFVNERIKPLMLNKADALVRSHRDQGHYILIITATNRFVTEPIAEHVGVDHLIATDPEMVNGRYTGAIAGIPSFKEGKVTRLESWLKEQRHSLDGSYFYSDSHNDIPLLEIVDIPVAVDPDEKLENYAKKNNWKVISLR</sequence>
<dbReference type="RefSeq" id="WP_251811501.1">
    <property type="nucleotide sequence ID" value="NZ_CP101527.1"/>
</dbReference>
<dbReference type="InterPro" id="IPR036412">
    <property type="entry name" value="HAD-like_sf"/>
</dbReference>
<dbReference type="FunFam" id="3.40.50.1000:FF:000025">
    <property type="entry name" value="HAD hydrolase, family IB"/>
    <property type="match status" value="1"/>
</dbReference>
<evidence type="ECO:0000313" key="11">
    <source>
        <dbReference type="EMBL" id="UZW74042.1"/>
    </source>
</evidence>
<dbReference type="NCBIfam" id="TIGR01488">
    <property type="entry name" value="HAD-SF-IB"/>
    <property type="match status" value="1"/>
</dbReference>
<evidence type="ECO:0000256" key="9">
    <source>
        <dbReference type="ARBA" id="ARBA00052092"/>
    </source>
</evidence>
<evidence type="ECO:0000256" key="2">
    <source>
        <dbReference type="ARBA" id="ARBA00009184"/>
    </source>
</evidence>
<dbReference type="PANTHER" id="PTHR43344:SF13">
    <property type="entry name" value="PHOSPHATASE RV3661-RELATED"/>
    <property type="match status" value="1"/>
</dbReference>
<dbReference type="AlphaFoldDB" id="A0A9E8HH11"/>
<reference evidence="11" key="1">
    <citation type="submission" date="2022-07" db="EMBL/GenBank/DDBJ databases">
        <title>Alkalimarinus sp. nov., isolated from gut of a Alitta virens.</title>
        <authorList>
            <person name="Yang A.I."/>
            <person name="Shin N.-R."/>
        </authorList>
    </citation>
    <scope>NUCLEOTIDE SEQUENCE</scope>
    <source>
        <strain evidence="11">FA028</strain>
    </source>
</reference>
<comment type="function">
    <text evidence="10">Catalyzes the dephosphorylation of histidinol-phosphate to histidinol, the direct precursor of histidine.</text>
</comment>
<dbReference type="Pfam" id="PF12710">
    <property type="entry name" value="HAD"/>
    <property type="match status" value="1"/>
</dbReference>
<dbReference type="NCBIfam" id="TIGR01490">
    <property type="entry name" value="HAD-SF-IB-hyp1"/>
    <property type="match status" value="1"/>
</dbReference>
<organism evidence="11 12">
    <name type="scientific">Alkalimarinus sediminis</name>
    <dbReference type="NCBI Taxonomy" id="1632866"/>
    <lineage>
        <taxon>Bacteria</taxon>
        <taxon>Pseudomonadati</taxon>
        <taxon>Pseudomonadota</taxon>
        <taxon>Gammaproteobacteria</taxon>
        <taxon>Alteromonadales</taxon>
        <taxon>Alteromonadaceae</taxon>
        <taxon>Alkalimarinus</taxon>
    </lineage>
</organism>
<dbReference type="PANTHER" id="PTHR43344">
    <property type="entry name" value="PHOSPHOSERINE PHOSPHATASE"/>
    <property type="match status" value="1"/>
</dbReference>
<evidence type="ECO:0000313" key="12">
    <source>
        <dbReference type="Proteomes" id="UP001164472"/>
    </source>
</evidence>
<protein>
    <recommendedName>
        <fullName evidence="4">Histidinol-phosphatase</fullName>
        <ecNumber evidence="3">3.1.3.15</ecNumber>
    </recommendedName>
    <alternativeName>
        <fullName evidence="8">Histidinol-phosphate phosphatase</fullName>
    </alternativeName>
</protein>
<evidence type="ECO:0000256" key="3">
    <source>
        <dbReference type="ARBA" id="ARBA00013085"/>
    </source>
</evidence>
<comment type="pathway">
    <text evidence="1">Amino-acid biosynthesis; L-histidine biosynthesis; L-histidine from 5-phospho-alpha-D-ribose 1-diphosphate: step 8/9.</text>
</comment>
<evidence type="ECO:0000256" key="6">
    <source>
        <dbReference type="ARBA" id="ARBA00022801"/>
    </source>
</evidence>
<dbReference type="SUPFAM" id="SSF56784">
    <property type="entry name" value="HAD-like"/>
    <property type="match status" value="1"/>
</dbReference>
<evidence type="ECO:0000256" key="7">
    <source>
        <dbReference type="ARBA" id="ARBA00022842"/>
    </source>
</evidence>